<dbReference type="GO" id="GO:0005102">
    <property type="term" value="F:signaling receptor binding"/>
    <property type="evidence" value="ECO:0007669"/>
    <property type="project" value="TreeGrafter"/>
</dbReference>
<keyword evidence="6" id="KW-1015">Disulfide bond</keyword>
<evidence type="ECO:0000256" key="9">
    <source>
        <dbReference type="ARBA" id="ARBA00038221"/>
    </source>
</evidence>
<feature type="domain" description="Ig-like" evidence="11">
    <location>
        <begin position="223"/>
        <end position="341"/>
    </location>
</feature>
<keyword evidence="4" id="KW-1133">Transmembrane helix</keyword>
<evidence type="ECO:0000256" key="6">
    <source>
        <dbReference type="ARBA" id="ARBA00023157"/>
    </source>
</evidence>
<feature type="coiled-coil region" evidence="10">
    <location>
        <begin position="419"/>
        <end position="463"/>
    </location>
</feature>
<dbReference type="Pfam" id="PF22705">
    <property type="entry name" value="C2-set_3"/>
    <property type="match status" value="2"/>
</dbReference>
<dbReference type="PANTHER" id="PTHR24100:SF151">
    <property type="entry name" value="ICOS LIGAND"/>
    <property type="match status" value="1"/>
</dbReference>
<dbReference type="Ensembl" id="ENSPNYT00000024784.1">
    <property type="protein sequence ID" value="ENSPNYP00000024186.1"/>
    <property type="gene ID" value="ENSPNYG00000018281.1"/>
</dbReference>
<keyword evidence="2" id="KW-0812">Transmembrane</keyword>
<feature type="domain" description="Ig-like" evidence="11">
    <location>
        <begin position="27"/>
        <end position="135"/>
    </location>
</feature>
<organism evidence="12">
    <name type="scientific">Pundamilia nyererei</name>
    <dbReference type="NCBI Taxonomy" id="303518"/>
    <lineage>
        <taxon>Eukaryota</taxon>
        <taxon>Metazoa</taxon>
        <taxon>Chordata</taxon>
        <taxon>Craniata</taxon>
        <taxon>Vertebrata</taxon>
        <taxon>Euteleostomi</taxon>
        <taxon>Actinopterygii</taxon>
        <taxon>Neopterygii</taxon>
        <taxon>Teleostei</taxon>
        <taxon>Neoteleostei</taxon>
        <taxon>Acanthomorphata</taxon>
        <taxon>Ovalentaria</taxon>
        <taxon>Cichlomorphae</taxon>
        <taxon>Cichliformes</taxon>
        <taxon>Cichlidae</taxon>
        <taxon>African cichlids</taxon>
        <taxon>Pseudocrenilabrinae</taxon>
        <taxon>Haplochromini</taxon>
        <taxon>Pundamilia</taxon>
    </lineage>
</organism>
<evidence type="ECO:0000256" key="2">
    <source>
        <dbReference type="ARBA" id="ARBA00022692"/>
    </source>
</evidence>
<keyword evidence="8" id="KW-0393">Immunoglobulin domain</keyword>
<dbReference type="FunFam" id="2.60.40.10:FF:000088">
    <property type="entry name" value="Butyrophilin subfamily 1 member A1"/>
    <property type="match status" value="1"/>
</dbReference>
<evidence type="ECO:0000256" key="3">
    <source>
        <dbReference type="ARBA" id="ARBA00022729"/>
    </source>
</evidence>
<feature type="domain" description="Ig-like" evidence="11">
    <location>
        <begin position="147"/>
        <end position="221"/>
    </location>
</feature>
<name>A0A3B4GS99_9CICH</name>
<dbReference type="SUPFAM" id="SSF48726">
    <property type="entry name" value="Immunoglobulin"/>
    <property type="match status" value="3"/>
</dbReference>
<keyword evidence="3" id="KW-0732">Signal</keyword>
<evidence type="ECO:0000256" key="7">
    <source>
        <dbReference type="ARBA" id="ARBA00023180"/>
    </source>
</evidence>
<dbReference type="InterPro" id="IPR053896">
    <property type="entry name" value="BTN3A2-like_Ig-C"/>
</dbReference>
<evidence type="ECO:0000256" key="10">
    <source>
        <dbReference type="SAM" id="Coils"/>
    </source>
</evidence>
<dbReference type="InterPro" id="IPR013783">
    <property type="entry name" value="Ig-like_fold"/>
</dbReference>
<comment type="similarity">
    <text evidence="9">Belongs to the SKINT family.</text>
</comment>
<dbReference type="GO" id="GO:0050852">
    <property type="term" value="P:T cell receptor signaling pathway"/>
    <property type="evidence" value="ECO:0007669"/>
    <property type="project" value="TreeGrafter"/>
</dbReference>
<dbReference type="PANTHER" id="PTHR24100">
    <property type="entry name" value="BUTYROPHILIN"/>
    <property type="match status" value="1"/>
</dbReference>
<proteinExistence type="inferred from homology"/>
<evidence type="ECO:0000259" key="11">
    <source>
        <dbReference type="PROSITE" id="PS50835"/>
    </source>
</evidence>
<dbReference type="GO" id="GO:1903037">
    <property type="term" value="P:regulation of leukocyte cell-cell adhesion"/>
    <property type="evidence" value="ECO:0007669"/>
    <property type="project" value="UniProtKB-ARBA"/>
</dbReference>
<dbReference type="InterPro" id="IPR007110">
    <property type="entry name" value="Ig-like_dom"/>
</dbReference>
<evidence type="ECO:0000256" key="4">
    <source>
        <dbReference type="ARBA" id="ARBA00022989"/>
    </source>
</evidence>
<dbReference type="Pfam" id="PF07686">
    <property type="entry name" value="V-set"/>
    <property type="match status" value="2"/>
</dbReference>
<protein>
    <recommendedName>
        <fullName evidence="11">Ig-like domain-containing protein</fullName>
    </recommendedName>
</protein>
<dbReference type="GeneTree" id="ENSGT01050000244843"/>
<dbReference type="SMART" id="SM00406">
    <property type="entry name" value="IGv"/>
    <property type="match status" value="2"/>
</dbReference>
<sequence>MCKISLDKLLESSLHSLCLIAGIIFAGQIQVVGPSQAVTVMVGDDIILPCHLKPASDASGMTFEWARPDLKPRFVHVWHEGQDLHVNQHSSFKGRTSVDITELKHGDISLKLSKVKHSDRGIYRCYFPDLDKEITVQLVVVLHVCGVVLQCESAGWYPEPELLWLDGEGNLLSAGPTETLRGPDDLYTVSSRVTVEKRHSNNITCRVQQRNTNQSRETHIHVPGKKSFDLGHSQEISPSQPLIAVDGDDVVLPCHLEPPVDAVQMTIEWGKPDLNPRFVFVRHNGQELQTDQNTAYKGRVSLSNDKLKDGDVSLKLSKVKVSDSGRYRCYIPQQSKEYFVELLVGASSQPGAKLAGLDKASSGVMLDCKSAGWYPEPEVLWMDGEGNLLSAGPMQALRGEIDKVKQNNQQFGFNTDKLIKTINDEISRMTQQKDELENHLVLMKRQMNEIESKRNEIQSKFENLPKNNRNFKIIRRGKKNCLNDTVV</sequence>
<keyword evidence="5" id="KW-0472">Membrane</keyword>
<evidence type="ECO:0000256" key="8">
    <source>
        <dbReference type="ARBA" id="ARBA00023319"/>
    </source>
</evidence>
<dbReference type="PROSITE" id="PS50835">
    <property type="entry name" value="IG_LIKE"/>
    <property type="match status" value="3"/>
</dbReference>
<dbReference type="GO" id="GO:0050863">
    <property type="term" value="P:regulation of T cell activation"/>
    <property type="evidence" value="ECO:0007669"/>
    <property type="project" value="UniProtKB-ARBA"/>
</dbReference>
<evidence type="ECO:0000313" key="12">
    <source>
        <dbReference type="Ensembl" id="ENSPNYP00000024186.1"/>
    </source>
</evidence>
<dbReference type="AlphaFoldDB" id="A0A3B4GS99"/>
<evidence type="ECO:0000256" key="5">
    <source>
        <dbReference type="ARBA" id="ARBA00023136"/>
    </source>
</evidence>
<dbReference type="SMART" id="SM00409">
    <property type="entry name" value="IG"/>
    <property type="match status" value="2"/>
</dbReference>
<dbReference type="GO" id="GO:0009897">
    <property type="term" value="C:external side of plasma membrane"/>
    <property type="evidence" value="ECO:0007669"/>
    <property type="project" value="TreeGrafter"/>
</dbReference>
<comment type="subcellular location">
    <subcellularLocation>
        <location evidence="1">Membrane</location>
    </subcellularLocation>
</comment>
<dbReference type="InterPro" id="IPR036179">
    <property type="entry name" value="Ig-like_dom_sf"/>
</dbReference>
<dbReference type="Gene3D" id="2.60.40.10">
    <property type="entry name" value="Immunoglobulins"/>
    <property type="match status" value="4"/>
</dbReference>
<dbReference type="FunFam" id="2.60.40.10:FF:000142">
    <property type="entry name" value="V-set domain-containing T-cell activation inhibitor 1"/>
    <property type="match status" value="2"/>
</dbReference>
<dbReference type="GO" id="GO:0042110">
    <property type="term" value="P:T cell activation"/>
    <property type="evidence" value="ECO:0007669"/>
    <property type="project" value="UniProtKB-ARBA"/>
</dbReference>
<dbReference type="GO" id="GO:0001817">
    <property type="term" value="P:regulation of cytokine production"/>
    <property type="evidence" value="ECO:0007669"/>
    <property type="project" value="TreeGrafter"/>
</dbReference>
<reference evidence="12" key="1">
    <citation type="submission" date="2023-09" db="UniProtKB">
        <authorList>
            <consortium name="Ensembl"/>
        </authorList>
    </citation>
    <scope>IDENTIFICATION</scope>
</reference>
<dbReference type="InterPro" id="IPR013106">
    <property type="entry name" value="Ig_V-set"/>
</dbReference>
<keyword evidence="10" id="KW-0175">Coiled coil</keyword>
<accession>A0A3B4GS99</accession>
<dbReference type="InterPro" id="IPR050504">
    <property type="entry name" value="IgSF_BTN/MOG"/>
</dbReference>
<evidence type="ECO:0000256" key="1">
    <source>
        <dbReference type="ARBA" id="ARBA00004370"/>
    </source>
</evidence>
<keyword evidence="7" id="KW-0325">Glycoprotein</keyword>
<dbReference type="STRING" id="303518.ENSPNYP00000024186"/>
<dbReference type="InterPro" id="IPR003599">
    <property type="entry name" value="Ig_sub"/>
</dbReference>